<evidence type="ECO:0000313" key="3">
    <source>
        <dbReference type="Proteomes" id="UP000306973"/>
    </source>
</evidence>
<proteinExistence type="inferred from homology"/>
<sequence length="252" mass="27288">MSQLVVRESRGDIATLTLNRPSVLNAINGAMRDALIEAFQELNQDASVKAIVLTGSGDRAFSAGQDLAEAAAFSPEEVEAWMTHQCRLLQAMRDLEKPAVAAFNGVAAGVGFQLGLLADLRVGYPDMRLGQPEVKVGLASIMGSSLMALHLGHALNSELSLLGNLITGQRAHDIGLLNRLVTKEQVVTTAWTLAEEFAALPSEAVRLSKQRFRAQSQSAFDAACTDLVRYQYERYLTGEPQAIMQRFLTKSA</sequence>
<keyword evidence="3" id="KW-1185">Reference proteome</keyword>
<evidence type="ECO:0000256" key="1">
    <source>
        <dbReference type="ARBA" id="ARBA00005254"/>
    </source>
</evidence>
<gene>
    <name evidence="2" type="ORF">FEI13_09040</name>
</gene>
<accession>A0A5R8MH68</accession>
<dbReference type="PANTHER" id="PTHR43802">
    <property type="entry name" value="ENOYL-COA HYDRATASE"/>
    <property type="match status" value="1"/>
</dbReference>
<dbReference type="SUPFAM" id="SSF52096">
    <property type="entry name" value="ClpP/crotonase"/>
    <property type="match status" value="1"/>
</dbReference>
<dbReference type="PANTHER" id="PTHR43802:SF1">
    <property type="entry name" value="IP11341P-RELATED"/>
    <property type="match status" value="1"/>
</dbReference>
<dbReference type="GO" id="GO:0016853">
    <property type="term" value="F:isomerase activity"/>
    <property type="evidence" value="ECO:0007669"/>
    <property type="project" value="UniProtKB-KW"/>
</dbReference>
<dbReference type="EMBL" id="VBUI01000012">
    <property type="protein sequence ID" value="TLF50564.1"/>
    <property type="molecule type" value="Genomic_DNA"/>
</dbReference>
<dbReference type="Pfam" id="PF00378">
    <property type="entry name" value="ECH_1"/>
    <property type="match status" value="1"/>
</dbReference>
<dbReference type="InterPro" id="IPR029045">
    <property type="entry name" value="ClpP/crotonase-like_dom_sf"/>
</dbReference>
<dbReference type="Gene3D" id="3.90.226.10">
    <property type="entry name" value="2-enoyl-CoA Hydratase, Chain A, domain 1"/>
    <property type="match status" value="1"/>
</dbReference>
<reference evidence="2 3" key="1">
    <citation type="journal article" date="2007" name="Int. J. Syst. Evol. Microbiol.">
        <title>Halomonas saccharevitans sp. nov., Halomonas arcis sp. nov. and Halomonas subterranea sp. nov., halophilic bacteria isolated from hypersaline environments of China.</title>
        <authorList>
            <person name="Xu X.W."/>
            <person name="Wu Y.H."/>
            <person name="Zhou Z."/>
            <person name="Wang C.S."/>
            <person name="Zhou Y.G."/>
            <person name="Zhang H.B."/>
            <person name="Wang Y."/>
            <person name="Wu M."/>
        </authorList>
    </citation>
    <scope>NUCLEOTIDE SEQUENCE [LARGE SCALE GENOMIC DNA]</scope>
    <source>
        <strain evidence="2 3">TBZ3</strain>
    </source>
</reference>
<organism evidence="2 3">
    <name type="scientific">Halomonas urmiana</name>
    <dbReference type="NCBI Taxonomy" id="490901"/>
    <lineage>
        <taxon>Bacteria</taxon>
        <taxon>Pseudomonadati</taxon>
        <taxon>Pseudomonadota</taxon>
        <taxon>Gammaproteobacteria</taxon>
        <taxon>Oceanospirillales</taxon>
        <taxon>Halomonadaceae</taxon>
        <taxon>Halomonas</taxon>
    </lineage>
</organism>
<keyword evidence="2" id="KW-0413">Isomerase</keyword>
<evidence type="ECO:0000313" key="2">
    <source>
        <dbReference type="EMBL" id="TLF50564.1"/>
    </source>
</evidence>
<dbReference type="RefSeq" id="WP_138181212.1">
    <property type="nucleotide sequence ID" value="NZ_VBUI01000012.1"/>
</dbReference>
<protein>
    <submittedName>
        <fullName evidence="2">Enoyl-CoA hydratase/isomerase family protein</fullName>
    </submittedName>
</protein>
<comment type="caution">
    <text evidence="2">The sequence shown here is derived from an EMBL/GenBank/DDBJ whole genome shotgun (WGS) entry which is preliminary data.</text>
</comment>
<dbReference type="AlphaFoldDB" id="A0A5R8MH68"/>
<comment type="similarity">
    <text evidence="1">Belongs to the enoyl-CoA hydratase/isomerase family.</text>
</comment>
<dbReference type="Proteomes" id="UP000306973">
    <property type="component" value="Unassembled WGS sequence"/>
</dbReference>
<dbReference type="InterPro" id="IPR001753">
    <property type="entry name" value="Enoyl-CoA_hydra/iso"/>
</dbReference>
<dbReference type="OrthoDB" id="9797151at2"/>
<name>A0A5R8MH68_9GAMM</name>
<dbReference type="CDD" id="cd06558">
    <property type="entry name" value="crotonase-like"/>
    <property type="match status" value="1"/>
</dbReference>